<evidence type="ECO:0000256" key="2">
    <source>
        <dbReference type="ARBA" id="ARBA00022763"/>
    </source>
</evidence>
<evidence type="ECO:0000256" key="8">
    <source>
        <dbReference type="ARBA" id="ARBA00023242"/>
    </source>
</evidence>
<evidence type="ECO:0000256" key="12">
    <source>
        <dbReference type="ARBA" id="ARBA00042445"/>
    </source>
</evidence>
<comment type="subcellular location">
    <subcellularLocation>
        <location evidence="1">Nucleus</location>
    </subcellularLocation>
</comment>
<dbReference type="FunCoup" id="G8Y055">
    <property type="interactions" value="593"/>
</dbReference>
<evidence type="ECO:0000256" key="7">
    <source>
        <dbReference type="ARBA" id="ARBA00023204"/>
    </source>
</evidence>
<organism evidence="16 17">
    <name type="scientific">Pichia sorbitophila (strain ATCC MYA-4447 / BCRC 22081 / CBS 7064 / NBRC 10061 / NRRL Y-12695)</name>
    <name type="common">Hybrid yeast</name>
    <dbReference type="NCBI Taxonomy" id="559304"/>
    <lineage>
        <taxon>Eukaryota</taxon>
        <taxon>Fungi</taxon>
        <taxon>Dikarya</taxon>
        <taxon>Ascomycota</taxon>
        <taxon>Saccharomycotina</taxon>
        <taxon>Pichiomycetes</taxon>
        <taxon>Debaryomycetaceae</taxon>
        <taxon>Millerozyma</taxon>
    </lineage>
</organism>
<evidence type="ECO:0000256" key="10">
    <source>
        <dbReference type="ARBA" id="ARBA00038661"/>
    </source>
</evidence>
<feature type="region of interest" description="Disordered" evidence="15">
    <location>
        <begin position="356"/>
        <end position="379"/>
    </location>
</feature>
<evidence type="ECO:0000313" key="17">
    <source>
        <dbReference type="Proteomes" id="UP000005222"/>
    </source>
</evidence>
<dbReference type="Gene3D" id="3.90.640.10">
    <property type="entry name" value="Actin, Chain A, domain 4"/>
    <property type="match status" value="1"/>
</dbReference>
<keyword evidence="2" id="KW-0227">DNA damage</keyword>
<dbReference type="SUPFAM" id="SSF53067">
    <property type="entry name" value="Actin-like ATPase domain"/>
    <property type="match status" value="2"/>
</dbReference>
<dbReference type="FunFam" id="3.30.420.40:FF:000203">
    <property type="entry name" value="Actin-related protein 4"/>
    <property type="match status" value="1"/>
</dbReference>
<evidence type="ECO:0000256" key="4">
    <source>
        <dbReference type="ARBA" id="ARBA00023015"/>
    </source>
</evidence>
<dbReference type="STRING" id="559304.G8Y055"/>
<protein>
    <recommendedName>
        <fullName evidence="11">Actin-related protein 4</fullName>
    </recommendedName>
    <alternativeName>
        <fullName evidence="12 14">Actin-like protein ARP4</fullName>
    </alternativeName>
</protein>
<dbReference type="GO" id="GO:0005634">
    <property type="term" value="C:nucleus"/>
    <property type="evidence" value="ECO:0007669"/>
    <property type="project" value="UniProtKB-SubCell"/>
</dbReference>
<dbReference type="CDD" id="cd13395">
    <property type="entry name" value="ASKHA_NBD_Arp4_ACTL6-like"/>
    <property type="match status" value="1"/>
</dbReference>
<keyword evidence="17" id="KW-1185">Reference proteome</keyword>
<keyword evidence="3" id="KW-0156">Chromatin regulator</keyword>
<evidence type="ECO:0000313" key="16">
    <source>
        <dbReference type="EMBL" id="CCE87314.1"/>
    </source>
</evidence>
<evidence type="ECO:0000256" key="1">
    <source>
        <dbReference type="ARBA" id="ARBA00004123"/>
    </source>
</evidence>
<dbReference type="GO" id="GO:0006281">
    <property type="term" value="P:DNA repair"/>
    <property type="evidence" value="ECO:0007669"/>
    <property type="project" value="UniProtKB-KW"/>
</dbReference>
<keyword evidence="7" id="KW-0234">DNA repair</keyword>
<dbReference type="EMBL" id="FO082046">
    <property type="protein sequence ID" value="CCE87314.1"/>
    <property type="molecule type" value="Genomic_DNA"/>
</dbReference>
<evidence type="ECO:0000256" key="5">
    <source>
        <dbReference type="ARBA" id="ARBA00023159"/>
    </source>
</evidence>
<dbReference type="InParanoid" id="G8Y055"/>
<dbReference type="HOGENOM" id="CLU_027965_6_2_1"/>
<gene>
    <name evidence="16" type="primary">Piso0_005862</name>
    <name evidence="16" type="ORF">GNLVRS01_PISO0N24213g</name>
</gene>
<evidence type="ECO:0000256" key="6">
    <source>
        <dbReference type="ARBA" id="ARBA00023163"/>
    </source>
</evidence>
<comment type="function">
    <text evidence="13">Chromatin interaction component of the NuA4 histone acetyltransferase complex which is involved in transcriptional activation of selected genes principally by acetylation of nucleosomal histone H4 and H2A. The NuA4 complex is also involved in DNA repair. Is required for NuA4 complex integrity. Component of the SWR1 complex which mediates the ATP-dependent exchange of histone H2A for the H2A variant HZT1 leading to transcriptional regulation of selected genes by chromatin remodeling. Component of the INO80 complex which remodels chromatin by shifting nucleosomes and is involved in DNA repair.</text>
</comment>
<evidence type="ECO:0000256" key="15">
    <source>
        <dbReference type="SAM" id="MobiDB-lite"/>
    </source>
</evidence>
<feature type="compositionally biased region" description="Basic and acidic residues" evidence="15">
    <location>
        <begin position="370"/>
        <end position="379"/>
    </location>
</feature>
<evidence type="ECO:0000256" key="14">
    <source>
        <dbReference type="ARBA" id="ARBA00077253"/>
    </source>
</evidence>
<dbReference type="Pfam" id="PF00022">
    <property type="entry name" value="Actin"/>
    <property type="match status" value="1"/>
</dbReference>
<comment type="subunit">
    <text evidence="10">Component of the NuA4 histone acetyltransferase complex, of the INO80 chromatin remodeling complex, and of the SWR1 chromatin remodeling complex.</text>
</comment>
<dbReference type="Gene3D" id="3.30.420.40">
    <property type="match status" value="3"/>
</dbReference>
<evidence type="ECO:0000256" key="13">
    <source>
        <dbReference type="ARBA" id="ARBA00053941"/>
    </source>
</evidence>
<dbReference type="InterPro" id="IPR004000">
    <property type="entry name" value="Actin"/>
</dbReference>
<name>G8Y055_PICSO</name>
<evidence type="ECO:0000256" key="9">
    <source>
        <dbReference type="ARBA" id="ARBA00038320"/>
    </source>
</evidence>
<dbReference type="SMART" id="SM00268">
    <property type="entry name" value="ACTIN"/>
    <property type="match status" value="1"/>
</dbReference>
<sequence length="487" mass="54834">MSSGGNTSSVYAGDEINAIVLDPGSYNTRIGYAGDDFPKVVVPSYYGIDKNDIAKSNAPGGKTRRVFGEDINLPRSNFETNPILKDSEIQDWDAAVDQYSHYFNKVLKLDYKEQPILITEPVWTSNQYRQQLIDTFFEKFDFPALYLAKSPTCISFQQGRPNCLVVDIGHDSVSVTPVIDGISLLKNSMKTNYAGRFLSDHIQDLLAHKFPEAKIEPRYRIKSKNPTVFPTAADYTTKPLNENITTSFDDYQKEKIWHEFKESMLEVPEKKLNNLNASQSNSIKEFYSSDANKRLFELPTGQSVELSLDRYALADTLFDPESYPFHNADLNEKYPPSNGEISLANTFDDYKPLKRARKAESNQSTPPLSQDDHNGNHTEIRGLSSLISSTLSSVDIDLRSSVAHNIIITGGVSLIPQLTERLYTELTNSNPGLKIRLHAVGNSSERFNQAWIGGSILASLGTFHQMWVSKEEYQEVGPDRILSQRFR</sequence>
<dbReference type="InterPro" id="IPR043129">
    <property type="entry name" value="ATPase_NBD"/>
</dbReference>
<evidence type="ECO:0000256" key="3">
    <source>
        <dbReference type="ARBA" id="ARBA00022853"/>
    </source>
</evidence>
<proteinExistence type="inferred from homology"/>
<dbReference type="AlphaFoldDB" id="G8Y055"/>
<comment type="similarity">
    <text evidence="9">Belongs to the actin family. ARP4 subfamily.</text>
</comment>
<keyword evidence="6" id="KW-0804">Transcription</keyword>
<dbReference type="FunFam" id="3.30.420.40:FF:000058">
    <property type="entry name" value="Putative actin-related protein 5"/>
    <property type="match status" value="1"/>
</dbReference>
<dbReference type="PANTHER" id="PTHR11937">
    <property type="entry name" value="ACTIN"/>
    <property type="match status" value="1"/>
</dbReference>
<keyword evidence="5" id="KW-0010">Activator</keyword>
<dbReference type="eggNOG" id="KOG0679">
    <property type="taxonomic scope" value="Eukaryota"/>
</dbReference>
<dbReference type="OMA" id="MWLSRQE"/>
<dbReference type="Proteomes" id="UP000005222">
    <property type="component" value="Chromosome N"/>
</dbReference>
<keyword evidence="4" id="KW-0805">Transcription regulation</keyword>
<keyword evidence="8" id="KW-0539">Nucleus</keyword>
<dbReference type="OrthoDB" id="5132116at2759"/>
<dbReference type="GO" id="GO:0006325">
    <property type="term" value="P:chromatin organization"/>
    <property type="evidence" value="ECO:0007669"/>
    <property type="project" value="UniProtKB-KW"/>
</dbReference>
<accession>G8Y055</accession>
<evidence type="ECO:0000256" key="11">
    <source>
        <dbReference type="ARBA" id="ARBA00041020"/>
    </source>
</evidence>
<reference evidence="16 17" key="1">
    <citation type="journal article" date="2012" name="G3 (Bethesda)">
        <title>Pichia sorbitophila, an interspecies yeast hybrid reveals early steps of genome resolution following polyploidization.</title>
        <authorList>
            <person name="Leh Louis V."/>
            <person name="Despons L."/>
            <person name="Friedrich A."/>
            <person name="Martin T."/>
            <person name="Durrens P."/>
            <person name="Casaregola S."/>
            <person name="Neuveglise C."/>
            <person name="Fairhead C."/>
            <person name="Marck C."/>
            <person name="Cruz J.A."/>
            <person name="Straub M.L."/>
            <person name="Kugler V."/>
            <person name="Sacerdot C."/>
            <person name="Uzunov Z."/>
            <person name="Thierry A."/>
            <person name="Weiss S."/>
            <person name="Bleykasten C."/>
            <person name="De Montigny J."/>
            <person name="Jacques N."/>
            <person name="Jung P."/>
            <person name="Lemaire M."/>
            <person name="Mallet S."/>
            <person name="Morel G."/>
            <person name="Richard G.F."/>
            <person name="Sarkar A."/>
            <person name="Savel G."/>
            <person name="Schacherer J."/>
            <person name="Seret M.L."/>
            <person name="Talla E."/>
            <person name="Samson G."/>
            <person name="Jubin C."/>
            <person name="Poulain J."/>
            <person name="Vacherie B."/>
            <person name="Barbe V."/>
            <person name="Pelletier E."/>
            <person name="Sherman D.J."/>
            <person name="Westhof E."/>
            <person name="Weissenbach J."/>
            <person name="Baret P.V."/>
            <person name="Wincker P."/>
            <person name="Gaillardin C."/>
            <person name="Dujon B."/>
            <person name="Souciet J.L."/>
        </authorList>
    </citation>
    <scope>NUCLEOTIDE SEQUENCE [LARGE SCALE GENOMIC DNA]</scope>
    <source>
        <strain evidence="17">ATCC MYA-4447 / BCRC 22081 / CBS 7064 / NBRC 10061 / NRRL Y-12695</strain>
    </source>
</reference>